<evidence type="ECO:0000259" key="6">
    <source>
        <dbReference type="Pfam" id="PF21981"/>
    </source>
</evidence>
<gene>
    <name evidence="8" type="ORF">CKO40_18955</name>
</gene>
<evidence type="ECO:0000313" key="9">
    <source>
        <dbReference type="Proteomes" id="UP001296776"/>
    </source>
</evidence>
<dbReference type="Gene3D" id="1.10.10.10">
    <property type="entry name" value="Winged helix-like DNA-binding domain superfamily/Winged helix DNA-binding domain"/>
    <property type="match status" value="3"/>
</dbReference>
<dbReference type="PANTHER" id="PTHR33602">
    <property type="entry name" value="REGULATORY PROTEIN RECX FAMILY PROTEIN"/>
    <property type="match status" value="1"/>
</dbReference>
<keyword evidence="4" id="KW-0963">Cytoplasm</keyword>
<evidence type="ECO:0000256" key="2">
    <source>
        <dbReference type="ARBA" id="ARBA00009695"/>
    </source>
</evidence>
<evidence type="ECO:0000256" key="3">
    <source>
        <dbReference type="ARBA" id="ARBA00018111"/>
    </source>
</evidence>
<protein>
    <recommendedName>
        <fullName evidence="3">Regulatory protein RecX</fullName>
    </recommendedName>
</protein>
<dbReference type="PANTHER" id="PTHR33602:SF1">
    <property type="entry name" value="REGULATORY PROTEIN RECX FAMILY PROTEIN"/>
    <property type="match status" value="1"/>
</dbReference>
<keyword evidence="9" id="KW-1185">Reference proteome</keyword>
<name>A0AAJ0U859_9GAMM</name>
<comment type="similarity">
    <text evidence="2">Belongs to the RecX family.</text>
</comment>
<dbReference type="AlphaFoldDB" id="A0AAJ0U859"/>
<comment type="caution">
    <text evidence="8">The sequence shown here is derived from an EMBL/GenBank/DDBJ whole genome shotgun (WGS) entry which is preliminary data.</text>
</comment>
<feature type="domain" description="RecX second three-helical" evidence="5">
    <location>
        <begin position="40"/>
        <end position="77"/>
    </location>
</feature>
<evidence type="ECO:0000256" key="1">
    <source>
        <dbReference type="ARBA" id="ARBA00004496"/>
    </source>
</evidence>
<dbReference type="InterPro" id="IPR036388">
    <property type="entry name" value="WH-like_DNA-bd_sf"/>
</dbReference>
<evidence type="ECO:0000313" key="8">
    <source>
        <dbReference type="EMBL" id="MBK1706570.1"/>
    </source>
</evidence>
<feature type="domain" description="RecX first three-helical" evidence="7">
    <location>
        <begin position="1"/>
        <end position="31"/>
    </location>
</feature>
<dbReference type="InterPro" id="IPR053925">
    <property type="entry name" value="RecX_HTH_3rd"/>
</dbReference>
<evidence type="ECO:0000256" key="4">
    <source>
        <dbReference type="ARBA" id="ARBA00022490"/>
    </source>
</evidence>
<reference evidence="8" key="2">
    <citation type="journal article" date="2020" name="Microorganisms">
        <title>Osmotic Adaptation and Compatible Solute Biosynthesis of Phototrophic Bacteria as Revealed from Genome Analyses.</title>
        <authorList>
            <person name="Imhoff J.F."/>
            <person name="Rahn T."/>
            <person name="Kunzel S."/>
            <person name="Keller A."/>
            <person name="Neulinger S.C."/>
        </authorList>
    </citation>
    <scope>NUCLEOTIDE SEQUENCE</scope>
    <source>
        <strain evidence="8">DSM 11080</strain>
    </source>
</reference>
<feature type="domain" description="RecX third three-helical" evidence="6">
    <location>
        <begin position="90"/>
        <end position="131"/>
    </location>
</feature>
<evidence type="ECO:0000259" key="5">
    <source>
        <dbReference type="Pfam" id="PF02631"/>
    </source>
</evidence>
<evidence type="ECO:0000259" key="7">
    <source>
        <dbReference type="Pfam" id="PF21982"/>
    </source>
</evidence>
<dbReference type="Pfam" id="PF21981">
    <property type="entry name" value="RecX_HTH3"/>
    <property type="match status" value="1"/>
</dbReference>
<organism evidence="8 9">
    <name type="scientific">Halochromatium glycolicum</name>
    <dbReference type="NCBI Taxonomy" id="85075"/>
    <lineage>
        <taxon>Bacteria</taxon>
        <taxon>Pseudomonadati</taxon>
        <taxon>Pseudomonadota</taxon>
        <taxon>Gammaproteobacteria</taxon>
        <taxon>Chromatiales</taxon>
        <taxon>Chromatiaceae</taxon>
        <taxon>Halochromatium</taxon>
    </lineage>
</organism>
<dbReference type="Pfam" id="PF02631">
    <property type="entry name" value="RecX_HTH2"/>
    <property type="match status" value="1"/>
</dbReference>
<dbReference type="InterPro" id="IPR053924">
    <property type="entry name" value="RecX_HTH_2nd"/>
</dbReference>
<dbReference type="GO" id="GO:0006282">
    <property type="term" value="P:regulation of DNA repair"/>
    <property type="evidence" value="ECO:0007669"/>
    <property type="project" value="InterPro"/>
</dbReference>
<proteinExistence type="inferred from homology"/>
<dbReference type="Proteomes" id="UP001296776">
    <property type="component" value="Unassembled WGS sequence"/>
</dbReference>
<sequence length="141" mass="16598">MLTTREHSRLELSRKLRRRGYAAEDVETVLDALIADDLLSEERLIAAYVAERLDKGFGPLRIRFELREKGLSDEQIEPYLTLEDEALTQCLEAVYRKRYGERAIGDQREHLKRSRFLEYRGFPPGLIARFLDAERAERRED</sequence>
<dbReference type="GO" id="GO:0005737">
    <property type="term" value="C:cytoplasm"/>
    <property type="evidence" value="ECO:0007669"/>
    <property type="project" value="UniProtKB-SubCell"/>
</dbReference>
<dbReference type="Pfam" id="PF21982">
    <property type="entry name" value="RecX_HTH1"/>
    <property type="match status" value="1"/>
</dbReference>
<reference evidence="8" key="1">
    <citation type="submission" date="2017-08" db="EMBL/GenBank/DDBJ databases">
        <authorList>
            <person name="Imhoff J.F."/>
            <person name="Rahn T."/>
            <person name="Kuenzel S."/>
            <person name="Neulinger S.C."/>
        </authorList>
    </citation>
    <scope>NUCLEOTIDE SEQUENCE</scope>
    <source>
        <strain evidence="8">DSM 11080</strain>
    </source>
</reference>
<dbReference type="InterPro" id="IPR003783">
    <property type="entry name" value="Regulatory_RecX"/>
</dbReference>
<accession>A0AAJ0U859</accession>
<dbReference type="InterPro" id="IPR053926">
    <property type="entry name" value="RecX_HTH_1st"/>
</dbReference>
<comment type="subcellular location">
    <subcellularLocation>
        <location evidence="1">Cytoplasm</location>
    </subcellularLocation>
</comment>
<dbReference type="EMBL" id="NRSJ01000045">
    <property type="protein sequence ID" value="MBK1706570.1"/>
    <property type="molecule type" value="Genomic_DNA"/>
</dbReference>